<evidence type="ECO:0000313" key="2">
    <source>
        <dbReference type="Proteomes" id="UP000078459"/>
    </source>
</evidence>
<evidence type="ECO:0008006" key="3">
    <source>
        <dbReference type="Google" id="ProtNLM"/>
    </source>
</evidence>
<dbReference type="RefSeq" id="WP_068823532.1">
    <property type="nucleotide sequence ID" value="NZ_LWHJ01000031.1"/>
</dbReference>
<dbReference type="STRING" id="1826909.A5893_15155"/>
<accession>A0A179DC85</accession>
<evidence type="ECO:0000313" key="1">
    <source>
        <dbReference type="EMBL" id="OAQ38139.1"/>
    </source>
</evidence>
<dbReference type="Pfam" id="PF12864">
    <property type="entry name" value="DUF3822"/>
    <property type="match status" value="1"/>
</dbReference>
<reference evidence="1 2" key="2">
    <citation type="submission" date="2016-06" db="EMBL/GenBank/DDBJ databases">
        <title>Pedobacter psychrophilus sp. nov., isolated from Antarctic fragmentary rock.</title>
        <authorList>
            <person name="Svec P."/>
        </authorList>
    </citation>
    <scope>NUCLEOTIDE SEQUENCE [LARGE SCALE GENOMIC DNA]</scope>
    <source>
        <strain evidence="1 2">CCM 8644</strain>
    </source>
</reference>
<proteinExistence type="predicted"/>
<organism evidence="1 2">
    <name type="scientific">Pedobacter psychrophilus</name>
    <dbReference type="NCBI Taxonomy" id="1826909"/>
    <lineage>
        <taxon>Bacteria</taxon>
        <taxon>Pseudomonadati</taxon>
        <taxon>Bacteroidota</taxon>
        <taxon>Sphingobacteriia</taxon>
        <taxon>Sphingobacteriales</taxon>
        <taxon>Sphingobacteriaceae</taxon>
        <taxon>Pedobacter</taxon>
    </lineage>
</organism>
<dbReference type="OrthoDB" id="765136at2"/>
<reference evidence="1 2" key="1">
    <citation type="submission" date="2016-04" db="EMBL/GenBank/DDBJ databases">
        <authorList>
            <person name="Evans L.H."/>
            <person name="Alamgir A."/>
            <person name="Owens N."/>
            <person name="Weber N.D."/>
            <person name="Virtaneva K."/>
            <person name="Barbian K."/>
            <person name="Babar A."/>
            <person name="Rosenke K."/>
        </authorList>
    </citation>
    <scope>NUCLEOTIDE SEQUENCE [LARGE SCALE GENOMIC DNA]</scope>
    <source>
        <strain evidence="1 2">CCM 8644</strain>
    </source>
</reference>
<dbReference type="CDD" id="cd24013">
    <property type="entry name" value="ASKHA_ATPase_BT3980-like"/>
    <property type="match status" value="1"/>
</dbReference>
<gene>
    <name evidence="1" type="ORF">A5893_15155</name>
</gene>
<dbReference type="Gene3D" id="3.30.420.250">
    <property type="match status" value="1"/>
</dbReference>
<comment type="caution">
    <text evidence="1">The sequence shown here is derived from an EMBL/GenBank/DDBJ whole genome shotgun (WGS) entry which is preliminary data.</text>
</comment>
<dbReference type="InterPro" id="IPR024213">
    <property type="entry name" value="DUF3822"/>
</dbReference>
<name>A0A179DC85_9SPHI</name>
<keyword evidence="2" id="KW-1185">Reference proteome</keyword>
<protein>
    <recommendedName>
        <fullName evidence="3">DUF3822 domain-containing protein</fullName>
    </recommendedName>
</protein>
<dbReference type="Proteomes" id="UP000078459">
    <property type="component" value="Unassembled WGS sequence"/>
</dbReference>
<dbReference type="EMBL" id="LWHJ01000031">
    <property type="protein sequence ID" value="OAQ38139.1"/>
    <property type="molecule type" value="Genomic_DNA"/>
</dbReference>
<sequence length="271" mass="31139">MSDKIILSVDGFENLNLKDFELYLEIGLNSYNYAIIDPSDKGVKSIAHKPTVIYNDLNDLVLQGSFAKTKISLPTQKFTFIPSEIYHQKDLENYSKYIQPSDNDKVLTKSLEKSGITAIYALPELQLDKLSTIFPNAEIFPQFVPFYNGIIYAFSQIGFSQLFINIKHGFVEIIILKDHQFQFYNVFEYQNDDELLYFILLSVQQNKIKPASVTVKVSGDIQQFGDTFKKIVKQFPRTEVTDQDSLPLFYNGLGHPVMPRFFSLLSLHLCE</sequence>
<dbReference type="Gene3D" id="3.30.420.260">
    <property type="match status" value="1"/>
</dbReference>
<dbReference type="AlphaFoldDB" id="A0A179DC85"/>